<dbReference type="InterPro" id="IPR053925">
    <property type="entry name" value="RecX_HTH_3rd"/>
</dbReference>
<dbReference type="OrthoDB" id="543346at2759"/>
<name>A0A833QRS8_9POAL</name>
<keyword evidence="4" id="KW-0963">Cytoplasm</keyword>
<evidence type="ECO:0000259" key="7">
    <source>
        <dbReference type="Pfam" id="PF21981"/>
    </source>
</evidence>
<feature type="domain" description="RecX first three-helical" evidence="8">
    <location>
        <begin position="156"/>
        <end position="191"/>
    </location>
</feature>
<feature type="domain" description="RecX second three-helical" evidence="6">
    <location>
        <begin position="200"/>
        <end position="240"/>
    </location>
</feature>
<dbReference type="InterPro" id="IPR036388">
    <property type="entry name" value="WH-like_DNA-bd_sf"/>
</dbReference>
<dbReference type="InterPro" id="IPR003783">
    <property type="entry name" value="Regulatory_RecX"/>
</dbReference>
<comment type="subcellular location">
    <subcellularLocation>
        <location evidence="1">Cytoplasm</location>
    </subcellularLocation>
</comment>
<evidence type="ECO:0000256" key="5">
    <source>
        <dbReference type="SAM" id="MobiDB-lite"/>
    </source>
</evidence>
<dbReference type="AlphaFoldDB" id="A0A833QRS8"/>
<evidence type="ECO:0000256" key="1">
    <source>
        <dbReference type="ARBA" id="ARBA00004496"/>
    </source>
</evidence>
<evidence type="ECO:0000256" key="4">
    <source>
        <dbReference type="ARBA" id="ARBA00022490"/>
    </source>
</evidence>
<dbReference type="Gene3D" id="1.10.10.10">
    <property type="entry name" value="Winged helix-like DNA-binding domain superfamily/Winged helix DNA-binding domain"/>
    <property type="match status" value="3"/>
</dbReference>
<dbReference type="EMBL" id="SWLB01000017">
    <property type="protein sequence ID" value="KAF3327603.1"/>
    <property type="molecule type" value="Genomic_DNA"/>
</dbReference>
<dbReference type="PANTHER" id="PTHR33602:SF1">
    <property type="entry name" value="REGULATORY PROTEIN RECX FAMILY PROTEIN"/>
    <property type="match status" value="1"/>
</dbReference>
<accession>A0A833QRS8</accession>
<dbReference type="InterPro" id="IPR053926">
    <property type="entry name" value="RecX_HTH_1st"/>
</dbReference>
<gene>
    <name evidence="9" type="ORF">FCM35_KLT07721</name>
</gene>
<protein>
    <recommendedName>
        <fullName evidence="3">Regulatory protein RecX</fullName>
    </recommendedName>
</protein>
<evidence type="ECO:0000313" key="9">
    <source>
        <dbReference type="EMBL" id="KAF3327603.1"/>
    </source>
</evidence>
<comment type="similarity">
    <text evidence="2">Belongs to the RecX family.</text>
</comment>
<feature type="region of interest" description="Disordered" evidence="5">
    <location>
        <begin position="338"/>
        <end position="361"/>
    </location>
</feature>
<evidence type="ECO:0000256" key="2">
    <source>
        <dbReference type="ARBA" id="ARBA00009695"/>
    </source>
</evidence>
<organism evidence="9 10">
    <name type="scientific">Carex littledalei</name>
    <dbReference type="NCBI Taxonomy" id="544730"/>
    <lineage>
        <taxon>Eukaryota</taxon>
        <taxon>Viridiplantae</taxon>
        <taxon>Streptophyta</taxon>
        <taxon>Embryophyta</taxon>
        <taxon>Tracheophyta</taxon>
        <taxon>Spermatophyta</taxon>
        <taxon>Magnoliopsida</taxon>
        <taxon>Liliopsida</taxon>
        <taxon>Poales</taxon>
        <taxon>Cyperaceae</taxon>
        <taxon>Cyperoideae</taxon>
        <taxon>Cariceae</taxon>
        <taxon>Carex</taxon>
        <taxon>Carex subgen. Euthyceras</taxon>
    </lineage>
</organism>
<evidence type="ECO:0000259" key="6">
    <source>
        <dbReference type="Pfam" id="PF02631"/>
    </source>
</evidence>
<dbReference type="Pfam" id="PF21982">
    <property type="entry name" value="RecX_HTH1"/>
    <property type="match status" value="1"/>
</dbReference>
<dbReference type="InterPro" id="IPR053924">
    <property type="entry name" value="RecX_HTH_2nd"/>
</dbReference>
<dbReference type="GO" id="GO:0006282">
    <property type="term" value="P:regulation of DNA repair"/>
    <property type="evidence" value="ECO:0007669"/>
    <property type="project" value="InterPro"/>
</dbReference>
<sequence length="420" mass="47862">MRSVSLNRSLQIYLQLQSRDLTVPWLRRGCRCSITTVRCTQSDYSIPQIKTSRTQNPVSLASLRKQKAKEESCDDSVVEQLETVCNNASETRLNKIASLPKKRTKKQVHEESDVESSISVCRNATKNRLLKDVDLDDSNSCQEEEISKRTLEDAENVAIQLLAGRAFSVAELRKKLSGKKFPVQVVDKVIADIKDRGLVNDGLYAESFSQSKWLSATWGPRRIKQALLQKGVPEAEVNKATRKVFEHDDDYSSDAANQNHNQENADLHESESSNAQLVMSESSMDRLFIQASKLWLRGQDLSTENRKTRVIRWLQYRGFTWGVVAVIVKRLQSQFTNSEDDSNISNKKNNYGGGGSSNKKVNEDISEESMDKLLVQVSKQWIKGQNTSIENRKARITRWLRYRGYNWEVVGVILKRLQSQ</sequence>
<evidence type="ECO:0000313" key="10">
    <source>
        <dbReference type="Proteomes" id="UP000623129"/>
    </source>
</evidence>
<feature type="domain" description="RecX third three-helical" evidence="7">
    <location>
        <begin position="284"/>
        <end position="324"/>
    </location>
</feature>
<keyword evidence="10" id="KW-1185">Reference proteome</keyword>
<evidence type="ECO:0000256" key="3">
    <source>
        <dbReference type="ARBA" id="ARBA00018111"/>
    </source>
</evidence>
<comment type="caution">
    <text evidence="9">The sequence shown here is derived from an EMBL/GenBank/DDBJ whole genome shotgun (WGS) entry which is preliminary data.</text>
</comment>
<evidence type="ECO:0000259" key="8">
    <source>
        <dbReference type="Pfam" id="PF21982"/>
    </source>
</evidence>
<dbReference type="HAMAP" id="MF_01114">
    <property type="entry name" value="RecX"/>
    <property type="match status" value="1"/>
</dbReference>
<dbReference type="GO" id="GO:0005737">
    <property type="term" value="C:cytoplasm"/>
    <property type="evidence" value="ECO:0007669"/>
    <property type="project" value="UniProtKB-SubCell"/>
</dbReference>
<dbReference type="Proteomes" id="UP000623129">
    <property type="component" value="Unassembled WGS sequence"/>
</dbReference>
<dbReference type="PANTHER" id="PTHR33602">
    <property type="entry name" value="REGULATORY PROTEIN RECX FAMILY PROTEIN"/>
    <property type="match status" value="1"/>
</dbReference>
<dbReference type="Pfam" id="PF02631">
    <property type="entry name" value="RecX_HTH2"/>
    <property type="match status" value="1"/>
</dbReference>
<proteinExistence type="inferred from homology"/>
<dbReference type="Pfam" id="PF21981">
    <property type="entry name" value="RecX_HTH3"/>
    <property type="match status" value="1"/>
</dbReference>
<reference evidence="9" key="1">
    <citation type="submission" date="2020-01" db="EMBL/GenBank/DDBJ databases">
        <title>Genome sequence of Kobresia littledalei, the first chromosome-level genome in the family Cyperaceae.</title>
        <authorList>
            <person name="Qu G."/>
        </authorList>
    </citation>
    <scope>NUCLEOTIDE SEQUENCE</scope>
    <source>
        <strain evidence="9">C.B.Clarke</strain>
        <tissue evidence="9">Leaf</tissue>
    </source>
</reference>